<dbReference type="CDD" id="cd00383">
    <property type="entry name" value="trans_reg_C"/>
    <property type="match status" value="1"/>
</dbReference>
<dbReference type="InterPro" id="IPR001789">
    <property type="entry name" value="Sig_transdc_resp-reg_receiver"/>
</dbReference>
<evidence type="ECO:0000256" key="5">
    <source>
        <dbReference type="PROSITE-ProRule" id="PRU01091"/>
    </source>
</evidence>
<dbReference type="InterPro" id="IPR039420">
    <property type="entry name" value="WalR-like"/>
</dbReference>
<dbReference type="KEGG" id="cbae:COR50_14355"/>
<dbReference type="Gene3D" id="1.10.10.10">
    <property type="entry name" value="Winged helix-like DNA-binding domain superfamily/Winged helix DNA-binding domain"/>
    <property type="match status" value="1"/>
</dbReference>
<evidence type="ECO:0000313" key="8">
    <source>
        <dbReference type="EMBL" id="ATL48249.1"/>
    </source>
</evidence>
<dbReference type="GO" id="GO:0000976">
    <property type="term" value="F:transcription cis-regulatory region binding"/>
    <property type="evidence" value="ECO:0007669"/>
    <property type="project" value="TreeGrafter"/>
</dbReference>
<evidence type="ECO:0000256" key="2">
    <source>
        <dbReference type="ARBA" id="ARBA00023012"/>
    </source>
</evidence>
<evidence type="ECO:0000259" key="6">
    <source>
        <dbReference type="PROSITE" id="PS50110"/>
    </source>
</evidence>
<dbReference type="GO" id="GO:0032993">
    <property type="term" value="C:protein-DNA complex"/>
    <property type="evidence" value="ECO:0007669"/>
    <property type="project" value="TreeGrafter"/>
</dbReference>
<dbReference type="GO" id="GO:0006355">
    <property type="term" value="P:regulation of DNA-templated transcription"/>
    <property type="evidence" value="ECO:0007669"/>
    <property type="project" value="InterPro"/>
</dbReference>
<dbReference type="PANTHER" id="PTHR48111:SF40">
    <property type="entry name" value="PHOSPHATE REGULON TRANSCRIPTIONAL REGULATORY PROTEIN PHOB"/>
    <property type="match status" value="1"/>
</dbReference>
<keyword evidence="3 5" id="KW-0238">DNA-binding</keyword>
<keyword evidence="2" id="KW-0902">Two-component regulatory system</keyword>
<dbReference type="InterPro" id="IPR001867">
    <property type="entry name" value="OmpR/PhoB-type_DNA-bd"/>
</dbReference>
<feature type="DNA-binding region" description="OmpR/PhoB-type" evidence="5">
    <location>
        <begin position="136"/>
        <end position="233"/>
    </location>
</feature>
<dbReference type="GO" id="GO:0005829">
    <property type="term" value="C:cytosol"/>
    <property type="evidence" value="ECO:0007669"/>
    <property type="project" value="TreeGrafter"/>
</dbReference>
<dbReference type="SMART" id="SM00862">
    <property type="entry name" value="Trans_reg_C"/>
    <property type="match status" value="1"/>
</dbReference>
<evidence type="ECO:0000256" key="4">
    <source>
        <dbReference type="PROSITE-ProRule" id="PRU00169"/>
    </source>
</evidence>
<dbReference type="EMBL" id="CP023777">
    <property type="protein sequence ID" value="ATL48249.1"/>
    <property type="molecule type" value="Genomic_DNA"/>
</dbReference>
<proteinExistence type="predicted"/>
<accession>A0A291QW39</accession>
<feature type="modified residue" description="4-aspartylphosphate" evidence="4">
    <location>
        <position position="54"/>
    </location>
</feature>
<protein>
    <submittedName>
        <fullName evidence="8">DNA-binding response regulator</fullName>
    </submittedName>
</protein>
<dbReference type="PROSITE" id="PS51755">
    <property type="entry name" value="OMPR_PHOB"/>
    <property type="match status" value="1"/>
</dbReference>
<dbReference type="OrthoDB" id="9790442at2"/>
<dbReference type="SUPFAM" id="SSF52172">
    <property type="entry name" value="CheY-like"/>
    <property type="match status" value="1"/>
</dbReference>
<dbReference type="GO" id="GO:0000156">
    <property type="term" value="F:phosphorelay response regulator activity"/>
    <property type="evidence" value="ECO:0007669"/>
    <property type="project" value="TreeGrafter"/>
</dbReference>
<dbReference type="PROSITE" id="PS50110">
    <property type="entry name" value="RESPONSE_REGULATORY"/>
    <property type="match status" value="1"/>
</dbReference>
<evidence type="ECO:0000313" key="9">
    <source>
        <dbReference type="Proteomes" id="UP000220133"/>
    </source>
</evidence>
<evidence type="ECO:0000259" key="7">
    <source>
        <dbReference type="PROSITE" id="PS51755"/>
    </source>
</evidence>
<reference evidence="8 9" key="1">
    <citation type="submission" date="2017-10" db="EMBL/GenBank/DDBJ databases">
        <title>Paenichitinophaga pekingensis gen. nov., sp. nov., isolated from activated sludge.</title>
        <authorList>
            <person name="Jin D."/>
            <person name="Kong X."/>
            <person name="Deng Y."/>
            <person name="Bai Z."/>
        </authorList>
    </citation>
    <scope>NUCLEOTIDE SEQUENCE [LARGE SCALE GENOMIC DNA]</scope>
    <source>
        <strain evidence="8 9">13</strain>
    </source>
</reference>
<dbReference type="Pfam" id="PF00072">
    <property type="entry name" value="Response_reg"/>
    <property type="match status" value="1"/>
</dbReference>
<feature type="domain" description="Response regulatory" evidence="6">
    <location>
        <begin position="5"/>
        <end position="119"/>
    </location>
</feature>
<dbReference type="RefSeq" id="WP_098194623.1">
    <property type="nucleotide sequence ID" value="NZ_CP023777.1"/>
</dbReference>
<dbReference type="Proteomes" id="UP000220133">
    <property type="component" value="Chromosome"/>
</dbReference>
<dbReference type="AlphaFoldDB" id="A0A291QW39"/>
<dbReference type="Pfam" id="PF00486">
    <property type="entry name" value="Trans_reg_C"/>
    <property type="match status" value="1"/>
</dbReference>
<sequence length="233" mass="26457">MEVIKVLLVEDELVLAGVLKETLALKGFEVCLAANGLEGFSAFKEFKPDICIVDIMMPKKDGISMVKEIRTVDQQTPLIFLTAKSETQDVIQGFHVGADDYIKKPFSIEELILRMQALLKRSKQSAGSVAMLPGPNTIVSIGQYRFDYNRLELHLDKEIQRLSQREADILKMLTDNLRNITPRKDILLQLWGDDSFFNARNMDVYISRLRKFLSGDEKVQIINVRGKGIKLVI</sequence>
<dbReference type="InterPro" id="IPR036388">
    <property type="entry name" value="WH-like_DNA-bd_sf"/>
</dbReference>
<gene>
    <name evidence="8" type="ORF">COR50_14355</name>
</gene>
<evidence type="ECO:0000256" key="1">
    <source>
        <dbReference type="ARBA" id="ARBA00022553"/>
    </source>
</evidence>
<dbReference type="InterPro" id="IPR011006">
    <property type="entry name" value="CheY-like_superfamily"/>
</dbReference>
<dbReference type="SMART" id="SM00448">
    <property type="entry name" value="REC"/>
    <property type="match status" value="1"/>
</dbReference>
<organism evidence="8 9">
    <name type="scientific">Chitinophaga caeni</name>
    <dbReference type="NCBI Taxonomy" id="2029983"/>
    <lineage>
        <taxon>Bacteria</taxon>
        <taxon>Pseudomonadati</taxon>
        <taxon>Bacteroidota</taxon>
        <taxon>Chitinophagia</taxon>
        <taxon>Chitinophagales</taxon>
        <taxon>Chitinophagaceae</taxon>
        <taxon>Chitinophaga</taxon>
    </lineage>
</organism>
<keyword evidence="1 4" id="KW-0597">Phosphoprotein</keyword>
<dbReference type="PANTHER" id="PTHR48111">
    <property type="entry name" value="REGULATOR OF RPOS"/>
    <property type="match status" value="1"/>
</dbReference>
<keyword evidence="9" id="KW-1185">Reference proteome</keyword>
<name>A0A291QW39_9BACT</name>
<dbReference type="Gene3D" id="6.10.250.690">
    <property type="match status" value="1"/>
</dbReference>
<evidence type="ECO:0000256" key="3">
    <source>
        <dbReference type="ARBA" id="ARBA00023125"/>
    </source>
</evidence>
<dbReference type="Gene3D" id="3.40.50.2300">
    <property type="match status" value="1"/>
</dbReference>
<feature type="domain" description="OmpR/PhoB-type" evidence="7">
    <location>
        <begin position="136"/>
        <end position="233"/>
    </location>
</feature>